<feature type="region of interest" description="Disordered" evidence="3">
    <location>
        <begin position="32"/>
        <end position="51"/>
    </location>
</feature>
<keyword evidence="5" id="KW-1185">Reference proteome</keyword>
<dbReference type="InterPro" id="IPR026779">
    <property type="entry name" value="Camk2n"/>
</dbReference>
<accession>A0A674JZC9</accession>
<dbReference type="AlphaFoldDB" id="A0A674JZC9"/>
<sequence>MSEVLPYGEDKLGHCGEVGQISFTCRPPAGHQQLHRGVGGAEQEAPPSWGRSAGAREIFKSRLDKCLSGMV</sequence>
<keyword evidence="2" id="KW-0649">Protein kinase inhibitor</keyword>
<reference evidence="4" key="2">
    <citation type="submission" date="2025-09" db="UniProtKB">
        <authorList>
            <consortium name="Ensembl"/>
        </authorList>
    </citation>
    <scope>IDENTIFICATION</scope>
</reference>
<dbReference type="Ensembl" id="ENSTMTT00000028160.1">
    <property type="protein sequence ID" value="ENSTMTP00000027181.1"/>
    <property type="gene ID" value="ENSTMTG00000019855.1"/>
</dbReference>
<protein>
    <submittedName>
        <fullName evidence="4">Uncharacterized protein</fullName>
    </submittedName>
</protein>
<organism evidence="4 5">
    <name type="scientific">Terrapene triunguis</name>
    <name type="common">Three-toed box turtle</name>
    <dbReference type="NCBI Taxonomy" id="2587831"/>
    <lineage>
        <taxon>Eukaryota</taxon>
        <taxon>Metazoa</taxon>
        <taxon>Chordata</taxon>
        <taxon>Craniata</taxon>
        <taxon>Vertebrata</taxon>
        <taxon>Euteleostomi</taxon>
        <taxon>Archelosauria</taxon>
        <taxon>Testudinata</taxon>
        <taxon>Testudines</taxon>
        <taxon>Cryptodira</taxon>
        <taxon>Durocryptodira</taxon>
        <taxon>Testudinoidea</taxon>
        <taxon>Emydidae</taxon>
        <taxon>Terrapene</taxon>
    </lineage>
</organism>
<evidence type="ECO:0000256" key="3">
    <source>
        <dbReference type="SAM" id="MobiDB-lite"/>
    </source>
</evidence>
<dbReference type="Pfam" id="PF15170">
    <property type="entry name" value="CaM-KIIN"/>
    <property type="match status" value="1"/>
</dbReference>
<evidence type="ECO:0000313" key="5">
    <source>
        <dbReference type="Proteomes" id="UP000472274"/>
    </source>
</evidence>
<dbReference type="GeneTree" id="ENSGT00990000210576"/>
<name>A0A674JZC9_9SAUR</name>
<comment type="similarity">
    <text evidence="1">Belongs to the CAMK2N family.</text>
</comment>
<dbReference type="InParanoid" id="A0A674JZC9"/>
<evidence type="ECO:0000313" key="4">
    <source>
        <dbReference type="Ensembl" id="ENSTMTP00000027181.1"/>
    </source>
</evidence>
<evidence type="ECO:0000256" key="2">
    <source>
        <dbReference type="ARBA" id="ARBA00023013"/>
    </source>
</evidence>
<dbReference type="GO" id="GO:0004860">
    <property type="term" value="F:protein kinase inhibitor activity"/>
    <property type="evidence" value="ECO:0007669"/>
    <property type="project" value="UniProtKB-KW"/>
</dbReference>
<reference evidence="4" key="1">
    <citation type="submission" date="2025-08" db="UniProtKB">
        <authorList>
            <consortium name="Ensembl"/>
        </authorList>
    </citation>
    <scope>IDENTIFICATION</scope>
</reference>
<proteinExistence type="inferred from homology"/>
<dbReference type="Proteomes" id="UP000472274">
    <property type="component" value="Unplaced"/>
</dbReference>
<evidence type="ECO:0000256" key="1">
    <source>
        <dbReference type="ARBA" id="ARBA00009996"/>
    </source>
</evidence>